<evidence type="ECO:0000313" key="6">
    <source>
        <dbReference type="EMBL" id="NDY57537.1"/>
    </source>
</evidence>
<keyword evidence="4" id="KW-0143">Chaperone</keyword>
<evidence type="ECO:0000256" key="1">
    <source>
        <dbReference type="ARBA" id="ARBA00022490"/>
    </source>
</evidence>
<protein>
    <recommendedName>
        <fullName evidence="4">Flagellar assembly factor FliW</fullName>
    </recommendedName>
</protein>
<dbReference type="Gene3D" id="2.30.290.10">
    <property type="entry name" value="BH3618-like"/>
    <property type="match status" value="1"/>
</dbReference>
<evidence type="ECO:0000256" key="2">
    <source>
        <dbReference type="ARBA" id="ARBA00022795"/>
    </source>
</evidence>
<organism evidence="6 7">
    <name type="scientific">Desulfolutivibrio sulfodismutans</name>
    <dbReference type="NCBI Taxonomy" id="63561"/>
    <lineage>
        <taxon>Bacteria</taxon>
        <taxon>Pseudomonadati</taxon>
        <taxon>Thermodesulfobacteriota</taxon>
        <taxon>Desulfovibrionia</taxon>
        <taxon>Desulfovibrionales</taxon>
        <taxon>Desulfovibrionaceae</taxon>
        <taxon>Desulfolutivibrio</taxon>
    </lineage>
</organism>
<keyword evidence="7" id="KW-1185">Reference proteome</keyword>
<name>A0A7K3NN34_9BACT</name>
<comment type="function">
    <text evidence="4">Acts as an anti-CsrA protein, binds CsrA and prevents it from repressing translation of its target genes, one of which is flagellin. Binds to flagellin and participates in the assembly of the flagellum.</text>
</comment>
<comment type="subunit">
    <text evidence="4">Interacts with translational regulator CsrA and flagellin(s).</text>
</comment>
<evidence type="ECO:0000256" key="3">
    <source>
        <dbReference type="ARBA" id="ARBA00022845"/>
    </source>
</evidence>
<dbReference type="PANTHER" id="PTHR39190:SF1">
    <property type="entry name" value="FLAGELLAR ASSEMBLY FACTOR FLIW"/>
    <property type="match status" value="1"/>
</dbReference>
<keyword evidence="2 4" id="KW-1005">Bacterial flagellum biogenesis</keyword>
<dbReference type="GO" id="GO:0005737">
    <property type="term" value="C:cytoplasm"/>
    <property type="evidence" value="ECO:0007669"/>
    <property type="project" value="UniProtKB-SubCell"/>
</dbReference>
<dbReference type="NCBIfam" id="NF009793">
    <property type="entry name" value="PRK13285.1-1"/>
    <property type="match status" value="1"/>
</dbReference>
<dbReference type="GO" id="GO:0044780">
    <property type="term" value="P:bacterial-type flagellum assembly"/>
    <property type="evidence" value="ECO:0007669"/>
    <property type="project" value="UniProtKB-UniRule"/>
</dbReference>
<dbReference type="InterPro" id="IPR024046">
    <property type="entry name" value="Flagellar_assmbl_FliW_dom_sf"/>
</dbReference>
<accession>A0A7K3NN34</accession>
<dbReference type="HAMAP" id="MF_01185">
    <property type="entry name" value="FliW"/>
    <property type="match status" value="1"/>
</dbReference>
<keyword evidence="1 4" id="KW-0963">Cytoplasm</keyword>
<dbReference type="Pfam" id="PF02623">
    <property type="entry name" value="FliW"/>
    <property type="match status" value="1"/>
</dbReference>
<dbReference type="InterPro" id="IPR003775">
    <property type="entry name" value="Flagellar_assembly_factor_FliW"/>
</dbReference>
<keyword evidence="6" id="KW-0282">Flagellum</keyword>
<dbReference type="SUPFAM" id="SSF141457">
    <property type="entry name" value="BH3618-like"/>
    <property type="match status" value="1"/>
</dbReference>
<dbReference type="AlphaFoldDB" id="A0A7K3NN34"/>
<evidence type="ECO:0000256" key="4">
    <source>
        <dbReference type="HAMAP-Rule" id="MF_01185"/>
    </source>
</evidence>
<evidence type="ECO:0000256" key="5">
    <source>
        <dbReference type="SAM" id="MobiDB-lite"/>
    </source>
</evidence>
<comment type="subcellular location">
    <subcellularLocation>
        <location evidence="4">Cytoplasm</location>
    </subcellularLocation>
</comment>
<reference evidence="6 7" key="1">
    <citation type="submission" date="2020-02" db="EMBL/GenBank/DDBJ databases">
        <title>Comparative genomics of sulfur disproportionating microorganisms.</title>
        <authorList>
            <person name="Ward L.M."/>
            <person name="Bertran E."/>
            <person name="Johnston D.T."/>
        </authorList>
    </citation>
    <scope>NUCLEOTIDE SEQUENCE [LARGE SCALE GENOMIC DNA]</scope>
    <source>
        <strain evidence="6 7">DSM 3696</strain>
    </source>
</reference>
<gene>
    <name evidence="4 6" type="primary">fliW</name>
    <name evidence="6" type="ORF">G3N56_12415</name>
</gene>
<keyword evidence="6" id="KW-0966">Cell projection</keyword>
<dbReference type="EMBL" id="JAAGRQ010000051">
    <property type="protein sequence ID" value="NDY57537.1"/>
    <property type="molecule type" value="Genomic_DNA"/>
</dbReference>
<dbReference type="GO" id="GO:0006417">
    <property type="term" value="P:regulation of translation"/>
    <property type="evidence" value="ECO:0007669"/>
    <property type="project" value="UniProtKB-KW"/>
</dbReference>
<dbReference type="RefSeq" id="WP_163302622.1">
    <property type="nucleotide sequence ID" value="NZ_JAAGRQ010000051.1"/>
</dbReference>
<keyword evidence="3 4" id="KW-0810">Translation regulation</keyword>
<proteinExistence type="inferred from homology"/>
<dbReference type="Proteomes" id="UP000469724">
    <property type="component" value="Unassembled WGS sequence"/>
</dbReference>
<evidence type="ECO:0000313" key="7">
    <source>
        <dbReference type="Proteomes" id="UP000469724"/>
    </source>
</evidence>
<sequence>MAQENERIIQSRVGEVGVPPERVIRFPRGLIGFEHHKEFTLIHLKEDSPFHLLQSMDDPKLGLLVADPYSFMTEYEVVVGEADRRILGVDDRRKVAVFVTVSIPVGRPELTTLNLSGPLVINYETRIGLQVPQTDAKYPSHFMPGAAAGQNGTPSESSESSGETEEK</sequence>
<feature type="region of interest" description="Disordered" evidence="5">
    <location>
        <begin position="138"/>
        <end position="167"/>
    </location>
</feature>
<comment type="caution">
    <text evidence="6">The sequence shown here is derived from an EMBL/GenBank/DDBJ whole genome shotgun (WGS) entry which is preliminary data.</text>
</comment>
<keyword evidence="6" id="KW-0969">Cilium</keyword>
<comment type="similarity">
    <text evidence="4">Belongs to the FliW family.</text>
</comment>
<dbReference type="PANTHER" id="PTHR39190">
    <property type="entry name" value="FLAGELLAR ASSEMBLY FACTOR FLIW"/>
    <property type="match status" value="1"/>
</dbReference>